<protein>
    <recommendedName>
        <fullName evidence="3">F-box domain-containing protein</fullName>
    </recommendedName>
</protein>
<dbReference type="InterPro" id="IPR036047">
    <property type="entry name" value="F-box-like_dom_sf"/>
</dbReference>
<dbReference type="SUPFAM" id="SSF81383">
    <property type="entry name" value="F-box domain"/>
    <property type="match status" value="1"/>
</dbReference>
<evidence type="ECO:0000313" key="2">
    <source>
        <dbReference type="Proteomes" id="UP000799757"/>
    </source>
</evidence>
<reference evidence="1" key="1">
    <citation type="journal article" date="2020" name="Stud. Mycol.">
        <title>101 Dothideomycetes genomes: a test case for predicting lifestyles and emergence of pathogens.</title>
        <authorList>
            <person name="Haridas S."/>
            <person name="Albert R."/>
            <person name="Binder M."/>
            <person name="Bloem J."/>
            <person name="Labutti K."/>
            <person name="Salamov A."/>
            <person name="Andreopoulos B."/>
            <person name="Baker S."/>
            <person name="Barry K."/>
            <person name="Bills G."/>
            <person name="Bluhm B."/>
            <person name="Cannon C."/>
            <person name="Castanera R."/>
            <person name="Culley D."/>
            <person name="Daum C."/>
            <person name="Ezra D."/>
            <person name="Gonzalez J."/>
            <person name="Henrissat B."/>
            <person name="Kuo A."/>
            <person name="Liang C."/>
            <person name="Lipzen A."/>
            <person name="Lutzoni F."/>
            <person name="Magnuson J."/>
            <person name="Mondo S."/>
            <person name="Nolan M."/>
            <person name="Ohm R."/>
            <person name="Pangilinan J."/>
            <person name="Park H.-J."/>
            <person name="Ramirez L."/>
            <person name="Alfaro M."/>
            <person name="Sun H."/>
            <person name="Tritt A."/>
            <person name="Yoshinaga Y."/>
            <person name="Zwiers L.-H."/>
            <person name="Turgeon B."/>
            <person name="Goodwin S."/>
            <person name="Spatafora J."/>
            <person name="Crous P."/>
            <person name="Grigoriev I."/>
        </authorList>
    </citation>
    <scope>NUCLEOTIDE SEQUENCE</scope>
    <source>
        <strain evidence="1">CBS 109.77</strain>
    </source>
</reference>
<keyword evidence="2" id="KW-1185">Reference proteome</keyword>
<dbReference type="Proteomes" id="UP000799757">
    <property type="component" value="Unassembled WGS sequence"/>
</dbReference>
<dbReference type="EMBL" id="MU001902">
    <property type="protein sequence ID" value="KAF2794116.1"/>
    <property type="molecule type" value="Genomic_DNA"/>
</dbReference>
<dbReference type="AlphaFoldDB" id="A0A6A6XCE0"/>
<accession>A0A6A6XCE0</accession>
<organism evidence="1 2">
    <name type="scientific">Melanomma pulvis-pyrius CBS 109.77</name>
    <dbReference type="NCBI Taxonomy" id="1314802"/>
    <lineage>
        <taxon>Eukaryota</taxon>
        <taxon>Fungi</taxon>
        <taxon>Dikarya</taxon>
        <taxon>Ascomycota</taxon>
        <taxon>Pezizomycotina</taxon>
        <taxon>Dothideomycetes</taxon>
        <taxon>Pleosporomycetidae</taxon>
        <taxon>Pleosporales</taxon>
        <taxon>Melanommataceae</taxon>
        <taxon>Melanomma</taxon>
    </lineage>
</organism>
<evidence type="ECO:0000313" key="1">
    <source>
        <dbReference type="EMBL" id="KAF2794116.1"/>
    </source>
</evidence>
<evidence type="ECO:0008006" key="3">
    <source>
        <dbReference type="Google" id="ProtNLM"/>
    </source>
</evidence>
<gene>
    <name evidence="1" type="ORF">K505DRAFT_361379</name>
</gene>
<dbReference type="OrthoDB" id="3792203at2759"/>
<name>A0A6A6XCE0_9PLEO</name>
<proteinExistence type="predicted"/>
<sequence length="373" mass="42628">MALHANIPDDVLYITFSYLEHDLQSLCFLAKVCRRFNQITRKMIFGHIGVASVEKQPLLLRSLDEDPELRSSVHSCAPGRIDREGTIKNDSLQKALGFPNLRTLTLVKEHETKNFVEALKYHSRRGKSDEDFHCHFLDSHSFLGLRSIQLGQRGLCNFTTTEILRLILVPGVKEMVADCLDDLKEPRLPGPFRTMKSTLTSLDLRGRTHYIAEHPIILPFASSSSLPNSDGHITRGRWIFTLPYDGSSMDLSDFPVLEELHITSCCLLPLGKPSAERDELYKLLPARLRRLRLDFPRESGIFYYHLKGEPIRNNDINAVPHSRHSWILQFPMHKPKSFPNLTNVAMVDPPGNIGYWLWRKAPWAPPEQVATTF</sequence>